<accession>A0ABP4LNV6</accession>
<evidence type="ECO:0000313" key="2">
    <source>
        <dbReference type="Proteomes" id="UP001501470"/>
    </source>
</evidence>
<sequence length="230" mass="24743">MAAAYDAGVTVYDAAGRLPAVEVVRRRCKALAVLDAIVGGDHYTYDRAWGGDEAAAMRNGSGEEYDIVFTAGGGAFVRGVYHESSMFRYTDGGLWPGLLDGLPQEFEAMAAEPAFSGPGGTLDATFVLWRRAGDERWHAGEDIDFSPADDDEVDPDGSWLLDVLFDDIAEQYCTYAEEVHEVVLPRAAVGHVVAFLPLTDAVIRAINPAAAPGHVRAAAEKYGYPLEADR</sequence>
<evidence type="ECO:0008006" key="3">
    <source>
        <dbReference type="Google" id="ProtNLM"/>
    </source>
</evidence>
<gene>
    <name evidence="1" type="ORF">GCM10009827_051940</name>
</gene>
<evidence type="ECO:0000313" key="1">
    <source>
        <dbReference type="EMBL" id="GAA1528339.1"/>
    </source>
</evidence>
<name>A0ABP4LNV6_9ACTN</name>
<dbReference type="Proteomes" id="UP001501470">
    <property type="component" value="Unassembled WGS sequence"/>
</dbReference>
<reference evidence="2" key="1">
    <citation type="journal article" date="2019" name="Int. J. Syst. Evol. Microbiol.">
        <title>The Global Catalogue of Microorganisms (GCM) 10K type strain sequencing project: providing services to taxonomists for standard genome sequencing and annotation.</title>
        <authorList>
            <consortium name="The Broad Institute Genomics Platform"/>
            <consortium name="The Broad Institute Genome Sequencing Center for Infectious Disease"/>
            <person name="Wu L."/>
            <person name="Ma J."/>
        </authorList>
    </citation>
    <scope>NUCLEOTIDE SEQUENCE [LARGE SCALE GENOMIC DNA]</scope>
    <source>
        <strain evidence="2">JCM 15933</strain>
    </source>
</reference>
<organism evidence="1 2">
    <name type="scientific">Dactylosporangium maewongense</name>
    <dbReference type="NCBI Taxonomy" id="634393"/>
    <lineage>
        <taxon>Bacteria</taxon>
        <taxon>Bacillati</taxon>
        <taxon>Actinomycetota</taxon>
        <taxon>Actinomycetes</taxon>
        <taxon>Micromonosporales</taxon>
        <taxon>Micromonosporaceae</taxon>
        <taxon>Dactylosporangium</taxon>
    </lineage>
</organism>
<keyword evidence="2" id="KW-1185">Reference proteome</keyword>
<protein>
    <recommendedName>
        <fullName evidence="3">Immunity protein 35 domain-containing protein</fullName>
    </recommendedName>
</protein>
<comment type="caution">
    <text evidence="1">The sequence shown here is derived from an EMBL/GenBank/DDBJ whole genome shotgun (WGS) entry which is preliminary data.</text>
</comment>
<dbReference type="EMBL" id="BAAAQD010000010">
    <property type="protein sequence ID" value="GAA1528339.1"/>
    <property type="molecule type" value="Genomic_DNA"/>
</dbReference>
<proteinExistence type="predicted"/>